<accession>A0A6C7E020</accession>
<dbReference type="InterPro" id="IPR004360">
    <property type="entry name" value="Glyas_Fos-R_dOase_dom"/>
</dbReference>
<evidence type="ECO:0000259" key="1">
    <source>
        <dbReference type="PROSITE" id="PS51819"/>
    </source>
</evidence>
<evidence type="ECO:0000313" key="2">
    <source>
        <dbReference type="EMBL" id="BAN00383.1"/>
    </source>
</evidence>
<dbReference type="Pfam" id="PF00903">
    <property type="entry name" value="Glyoxalase"/>
    <property type="match status" value="1"/>
</dbReference>
<proteinExistence type="predicted"/>
<protein>
    <recommendedName>
        <fullName evidence="1">VOC domain-containing protein</fullName>
    </recommendedName>
</protein>
<dbReference type="SUPFAM" id="SSF54593">
    <property type="entry name" value="Glyoxalase/Bleomycin resistance protein/Dihydroxybiphenyl dioxygenase"/>
    <property type="match status" value="1"/>
</dbReference>
<feature type="domain" description="VOC" evidence="1">
    <location>
        <begin position="8"/>
        <end position="134"/>
    </location>
</feature>
<dbReference type="RefSeq" id="WP_015439631.1">
    <property type="nucleotide sequence ID" value="NC_020520.1"/>
</dbReference>
<dbReference type="Gene3D" id="3.10.180.10">
    <property type="entry name" value="2,3-Dihydroxybiphenyl 1,2-Dioxygenase, domain 1"/>
    <property type="match status" value="1"/>
</dbReference>
<dbReference type="KEGG" id="aym:YM304_00690"/>
<dbReference type="EMBL" id="AP012057">
    <property type="protein sequence ID" value="BAN00383.1"/>
    <property type="molecule type" value="Genomic_DNA"/>
</dbReference>
<keyword evidence="3" id="KW-1185">Reference proteome</keyword>
<sequence length="135" mass="14333">MSVQLAKQGVDLGIVITDSERSLRFYCELLGLEHVGDIPMPLGSGGTMHRIQCGDSLLKLVNLNDTPPAAPGGGIPGALGYRYLTLVISNLDEMAAACDDAGVPIAVPVSQIREGVRILMVEDPDGNWVEFVENS</sequence>
<dbReference type="OrthoDB" id="5242400at2"/>
<evidence type="ECO:0000313" key="3">
    <source>
        <dbReference type="Proteomes" id="UP000011863"/>
    </source>
</evidence>
<gene>
    <name evidence="2" type="ORF">YM304_00690</name>
</gene>
<dbReference type="InterPro" id="IPR029068">
    <property type="entry name" value="Glyas_Bleomycin-R_OHBP_Dase"/>
</dbReference>
<dbReference type="InterPro" id="IPR037523">
    <property type="entry name" value="VOC_core"/>
</dbReference>
<organism evidence="2 3">
    <name type="scientific">Ilumatobacter coccineus (strain NBRC 103263 / KCTC 29153 / YM16-304)</name>
    <dbReference type="NCBI Taxonomy" id="1313172"/>
    <lineage>
        <taxon>Bacteria</taxon>
        <taxon>Bacillati</taxon>
        <taxon>Actinomycetota</taxon>
        <taxon>Acidimicrobiia</taxon>
        <taxon>Acidimicrobiales</taxon>
        <taxon>Ilumatobacteraceae</taxon>
        <taxon>Ilumatobacter</taxon>
    </lineage>
</organism>
<dbReference type="Proteomes" id="UP000011863">
    <property type="component" value="Chromosome"/>
</dbReference>
<name>A0A6C7E020_ILUCY</name>
<dbReference type="AlphaFoldDB" id="A0A6C7E020"/>
<dbReference type="PROSITE" id="PS51819">
    <property type="entry name" value="VOC"/>
    <property type="match status" value="1"/>
</dbReference>
<reference evidence="2 3" key="1">
    <citation type="journal article" date="2013" name="Int. J. Syst. Evol. Microbiol.">
        <title>Ilumatobacter nonamiense sp. nov. and Ilumatobacter coccineum sp. nov., isolated from seashore sand.</title>
        <authorList>
            <person name="Matsumoto A."/>
            <person name="Kasai H."/>
            <person name="Matsuo Y."/>
            <person name="Shizuri Y."/>
            <person name="Ichikawa N."/>
            <person name="Fujita N."/>
            <person name="Omura S."/>
            <person name="Takahashi Y."/>
        </authorList>
    </citation>
    <scope>NUCLEOTIDE SEQUENCE [LARGE SCALE GENOMIC DNA]</scope>
    <source>
        <strain evidence="3">NBRC 103263 / KCTC 29153 / YM16-304</strain>
    </source>
</reference>